<dbReference type="InterPro" id="IPR023426">
    <property type="entry name" value="Flap_endonuc"/>
</dbReference>
<feature type="domain" description="XPG N-terminal" evidence="18">
    <location>
        <begin position="1"/>
        <end position="107"/>
    </location>
</feature>
<evidence type="ECO:0000313" key="19">
    <source>
        <dbReference type="EMBL" id="EIJ87644.1"/>
    </source>
</evidence>
<dbReference type="SMART" id="SM00485">
    <property type="entry name" value="XPGN"/>
    <property type="match status" value="1"/>
</dbReference>
<reference evidence="19" key="1">
    <citation type="submission" date="2011-01" db="EMBL/GenBank/DDBJ databases">
        <title>The Genome Sequence of Nematocida parisii strain ERTm3.</title>
        <authorList>
            <consortium name="The Broad Institute Genome Sequencing Platform"/>
            <consortium name="The Broad Institute Genome Sequencing Center for Infectious Disease"/>
            <person name="Cuomo C."/>
            <person name="Troemel E."/>
            <person name="Young S.K."/>
            <person name="Zeng Q."/>
            <person name="Gargeya S."/>
            <person name="Fitzgerald M."/>
            <person name="Haas B."/>
            <person name="Abouelleil A."/>
            <person name="Alvarado L."/>
            <person name="Arachchi H.M."/>
            <person name="Berlin A."/>
            <person name="Chapman S.B."/>
            <person name="Gearin G."/>
            <person name="Goldberg J."/>
            <person name="Griggs A."/>
            <person name="Gujja S."/>
            <person name="Hansen M."/>
            <person name="Heiman D."/>
            <person name="Howarth C."/>
            <person name="Larimer J."/>
            <person name="Lui A."/>
            <person name="MacDonald P.J.P."/>
            <person name="McCowen C."/>
            <person name="Montmayeur A."/>
            <person name="Murphy C."/>
            <person name="Neiman D."/>
            <person name="Pearson M."/>
            <person name="Priest M."/>
            <person name="Roberts A."/>
            <person name="Saif S."/>
            <person name="Shea T."/>
            <person name="Sisk P."/>
            <person name="Stolte C."/>
            <person name="Sykes S."/>
            <person name="Wortman J."/>
            <person name="Nusbaum C."/>
            <person name="Birren B."/>
        </authorList>
    </citation>
    <scope>NUCLEOTIDE SEQUENCE</scope>
    <source>
        <strain evidence="19">ERTm3</strain>
    </source>
</reference>
<evidence type="ECO:0000256" key="9">
    <source>
        <dbReference type="ARBA" id="ARBA00022842"/>
    </source>
</evidence>
<protein>
    <recommendedName>
        <fullName evidence="16">Flap endonuclease 1</fullName>
        <shortName evidence="16">FEN-1</shortName>
        <ecNumber evidence="16">3.1.-.-</ecNumber>
    </recommendedName>
    <alternativeName>
        <fullName evidence="16">Flap structure-specific endonuclease 1</fullName>
    </alternativeName>
</protein>
<keyword evidence="2 16" id="KW-0235">DNA replication</keyword>
<keyword evidence="6 16" id="KW-0227">DNA damage</keyword>
<evidence type="ECO:0000256" key="5">
    <source>
        <dbReference type="ARBA" id="ARBA00022759"/>
    </source>
</evidence>
<dbReference type="Gene3D" id="1.10.150.20">
    <property type="entry name" value="5' to 3' exonuclease, C-terminal subdomain"/>
    <property type="match status" value="1"/>
</dbReference>
<evidence type="ECO:0000256" key="13">
    <source>
        <dbReference type="ARBA" id="ARBA00029382"/>
    </source>
</evidence>
<evidence type="ECO:0000256" key="4">
    <source>
        <dbReference type="ARBA" id="ARBA00022723"/>
    </source>
</evidence>
<dbReference type="InParanoid" id="I3EEJ7"/>
<dbReference type="CDD" id="cd09907">
    <property type="entry name" value="H3TH_FEN1-Euk"/>
    <property type="match status" value="1"/>
</dbReference>
<dbReference type="InterPro" id="IPR019974">
    <property type="entry name" value="XPG_CS"/>
</dbReference>
<comment type="function">
    <text evidence="13 16">Structure-specific nuclease with 5'-flap endonuclease and 5'-3' exonuclease activities involved in DNA replication and repair. During DNA replication, cleaves the 5'-overhanging flap structure that is generated by displacement synthesis when DNA polymerase encounters the 5'-end of a downstream Okazaki fragment. It enters the flap from the 5'-end and then tracks to cleave the flap base, leaving a nick for ligation. Also involved in the long patch base excision repair (LP-BER) pathway, by cleaving within the apurinic/apyrimidinic (AP) site-terminated flap. Acts as a genome stabilization factor that prevents flaps from equilibrating into structures that lead to duplications and deletions. Also possesses 5'-3' exonuclease activity on nicked or gapped double-stranded DNA, and exhibits RNase H activity. Also involved in replication and repair of rDNA and in repairing mitochondrial DNA.</text>
</comment>
<keyword evidence="4 16" id="KW-0479">Metal-binding</keyword>
<dbReference type="SUPFAM" id="SSF88723">
    <property type="entry name" value="PIN domain-like"/>
    <property type="match status" value="1"/>
</dbReference>
<evidence type="ECO:0000256" key="14">
    <source>
        <dbReference type="ARBA" id="ARBA00034726"/>
    </source>
</evidence>
<comment type="subcellular location">
    <subcellularLocation>
        <location evidence="16">Nucleus</location>
        <location evidence="16">Nucleolus</location>
    </subcellularLocation>
    <subcellularLocation>
        <location evidence="16">Nucleus</location>
        <location evidence="16">Nucleoplasm</location>
    </subcellularLocation>
    <subcellularLocation>
        <location evidence="16">Mitochondrion</location>
    </subcellularLocation>
    <text evidence="16">Resides mostly in the nucleoli and relocalizes to the nucleoplasm upon DNA damage.</text>
</comment>
<evidence type="ECO:0000256" key="15">
    <source>
        <dbReference type="ARBA" id="ARBA00063178"/>
    </source>
</evidence>
<dbReference type="SUPFAM" id="SSF47807">
    <property type="entry name" value="5' to 3' exonuclease, C-terminal subdomain"/>
    <property type="match status" value="1"/>
</dbReference>
<feature type="domain" description="XPG-I" evidence="17">
    <location>
        <begin position="143"/>
        <end position="216"/>
    </location>
</feature>
<dbReference type="Proteomes" id="UP000002872">
    <property type="component" value="Unassembled WGS sequence"/>
</dbReference>
<dbReference type="InterPro" id="IPR029060">
    <property type="entry name" value="PIN-like_dom_sf"/>
</dbReference>
<dbReference type="GO" id="GO:0003677">
    <property type="term" value="F:DNA binding"/>
    <property type="evidence" value="ECO:0007669"/>
    <property type="project" value="UniProtKB-UniRule"/>
</dbReference>
<keyword evidence="7 16" id="KW-0378">Hydrolase</keyword>
<dbReference type="SMART" id="SM00484">
    <property type="entry name" value="XPGI"/>
    <property type="match status" value="1"/>
</dbReference>
<dbReference type="GO" id="GO:0005654">
    <property type="term" value="C:nucleoplasm"/>
    <property type="evidence" value="ECO:0007669"/>
    <property type="project" value="UniProtKB-SubCell"/>
</dbReference>
<dbReference type="InterPro" id="IPR006085">
    <property type="entry name" value="XPG_DNA_repair_N"/>
</dbReference>
<dbReference type="EC" id="3.1.-.-" evidence="16"/>
<dbReference type="OMA" id="MGIPWVQ"/>
<evidence type="ECO:0000256" key="8">
    <source>
        <dbReference type="ARBA" id="ARBA00022839"/>
    </source>
</evidence>
<accession>I3EEJ7</accession>
<evidence type="ECO:0000256" key="3">
    <source>
        <dbReference type="ARBA" id="ARBA00022722"/>
    </source>
</evidence>
<dbReference type="PROSITE" id="PS00841">
    <property type="entry name" value="XPG_1"/>
    <property type="match status" value="1"/>
</dbReference>
<dbReference type="GO" id="GO:0005730">
    <property type="term" value="C:nucleolus"/>
    <property type="evidence" value="ECO:0007669"/>
    <property type="project" value="UniProtKB-SubCell"/>
</dbReference>
<evidence type="ECO:0000256" key="2">
    <source>
        <dbReference type="ARBA" id="ARBA00022705"/>
    </source>
</evidence>
<dbReference type="SMART" id="SM00279">
    <property type="entry name" value="HhH2"/>
    <property type="match status" value="1"/>
</dbReference>
<evidence type="ECO:0000256" key="10">
    <source>
        <dbReference type="ARBA" id="ARBA00023128"/>
    </source>
</evidence>
<dbReference type="Pfam" id="PF00752">
    <property type="entry name" value="XPG_N"/>
    <property type="match status" value="1"/>
</dbReference>
<dbReference type="PANTHER" id="PTHR11081">
    <property type="entry name" value="FLAP ENDONUCLEASE FAMILY MEMBER"/>
    <property type="match status" value="1"/>
</dbReference>
<evidence type="ECO:0000256" key="12">
    <source>
        <dbReference type="ARBA" id="ARBA00023242"/>
    </source>
</evidence>
<dbReference type="HOGENOM" id="CLU_032444_0_0_1"/>
<evidence type="ECO:0000256" key="7">
    <source>
        <dbReference type="ARBA" id="ARBA00022801"/>
    </source>
</evidence>
<dbReference type="InterPro" id="IPR008918">
    <property type="entry name" value="HhH2"/>
</dbReference>
<dbReference type="InterPro" id="IPR036279">
    <property type="entry name" value="5-3_exonuclease_C_sf"/>
</dbReference>
<name>I3EEJ7_NEMP3</name>
<keyword evidence="8 16" id="KW-0269">Exonuclease</keyword>
<comment type="subunit">
    <text evidence="15">Interacts with PCNA1 and PCNA2. Three molecules of FEN1 bind to one PCNA trimer with each molecule binding to one PCNA monomer. PCNA stimulates the nuclease activity without altering cleavage specificity.</text>
</comment>
<evidence type="ECO:0000256" key="11">
    <source>
        <dbReference type="ARBA" id="ARBA00023204"/>
    </source>
</evidence>
<sequence length="371" mass="41925">MGICKLTELLKEKAPKSIRNTQIEKYRGWKVAIDASMILYQSLVAIRYGMDNLKNKNGETTAHIYGIFYKTINLLEKGIIPVYIFDGQPPELKENTLTERRIRKEQAEKDLVEAVTEEEKVKHAKRTVRATKYHVESAQHLLKVMGIPYMTAPNEAEGFCAALNICGAVNGVVSEDMDSLAFGGKILLRNFFPALMKKKLSVMEISLEMVLKQTGLDQSEFIDMCILLGCDYCQKLKGMGPKKVYDLVQEHRSIEKLLENGRVTMPEEGWPYIQAREIFTSQDAGKPPVFSLSPPDVKEILQFLVEENGFDTKKVETAIERLQAQNKTKKTVISSDVCQESGITKKAALFGPYPCMFYIKDSFSMAILNIK</sequence>
<dbReference type="AlphaFoldDB" id="I3EEJ7"/>
<dbReference type="STRING" id="935791.I3EEJ7"/>
<evidence type="ECO:0000256" key="6">
    <source>
        <dbReference type="ARBA" id="ARBA00022763"/>
    </source>
</evidence>
<dbReference type="EMBL" id="GL870881">
    <property type="protein sequence ID" value="EIJ87644.1"/>
    <property type="molecule type" value="Genomic_DNA"/>
</dbReference>
<keyword evidence="5 16" id="KW-0255">Endonuclease</keyword>
<keyword evidence="3 16" id="KW-0540">Nuclease</keyword>
<keyword evidence="20" id="KW-1185">Reference proteome</keyword>
<dbReference type="PANTHER" id="PTHR11081:SF9">
    <property type="entry name" value="FLAP ENDONUCLEASE 1"/>
    <property type="match status" value="1"/>
</dbReference>
<keyword evidence="1 16" id="KW-0597">Phosphoprotein</keyword>
<keyword evidence="9 16" id="KW-0460">Magnesium</keyword>
<dbReference type="GO" id="GO:0043137">
    <property type="term" value="P:DNA replication, removal of RNA primer"/>
    <property type="evidence" value="ECO:0007669"/>
    <property type="project" value="UniProtKB-UniRule"/>
</dbReference>
<dbReference type="Pfam" id="PF00867">
    <property type="entry name" value="XPG_I"/>
    <property type="match status" value="1"/>
</dbReference>
<proteinExistence type="inferred from homology"/>
<dbReference type="CDD" id="cd09867">
    <property type="entry name" value="PIN_FEN1"/>
    <property type="match status" value="1"/>
</dbReference>
<organism evidence="19 20">
    <name type="scientific">Nematocida parisii (strain ERTm3)</name>
    <name type="common">Nematode killer fungus</name>
    <dbReference type="NCBI Taxonomy" id="935791"/>
    <lineage>
        <taxon>Eukaryota</taxon>
        <taxon>Fungi</taxon>
        <taxon>Fungi incertae sedis</taxon>
        <taxon>Microsporidia</taxon>
        <taxon>Nematocida</taxon>
    </lineage>
</organism>
<dbReference type="VEuPathDB" id="MicrosporidiaDB:NEQG_02191"/>
<dbReference type="InterPro" id="IPR006086">
    <property type="entry name" value="XPG-I_dom"/>
</dbReference>
<dbReference type="GO" id="GO:0017108">
    <property type="term" value="F:5'-flap endonuclease activity"/>
    <property type="evidence" value="ECO:0007669"/>
    <property type="project" value="UniProtKB-UniRule"/>
</dbReference>
<dbReference type="Gene3D" id="3.40.50.1010">
    <property type="entry name" value="5'-nuclease"/>
    <property type="match status" value="1"/>
</dbReference>
<comment type="cofactor">
    <cofactor evidence="16">
        <name>Mg(2+)</name>
        <dbReference type="ChEBI" id="CHEBI:18420"/>
    </cofactor>
    <text evidence="16">Binds 2 magnesium ions per subunit. They probably participate in the reaction catalyzed by the enzyme. May bind an additional third magnesium ion after substrate binding.</text>
</comment>
<evidence type="ECO:0000313" key="20">
    <source>
        <dbReference type="Proteomes" id="UP000002872"/>
    </source>
</evidence>
<dbReference type="OrthoDB" id="1937206at2759"/>
<dbReference type="FunCoup" id="I3EEJ7">
    <property type="interactions" value="293"/>
</dbReference>
<dbReference type="GO" id="GO:0000287">
    <property type="term" value="F:magnesium ion binding"/>
    <property type="evidence" value="ECO:0007669"/>
    <property type="project" value="UniProtKB-UniRule"/>
</dbReference>
<dbReference type="GO" id="GO:0008409">
    <property type="term" value="F:5'-3' exonuclease activity"/>
    <property type="evidence" value="ECO:0007669"/>
    <property type="project" value="UniProtKB-UniRule"/>
</dbReference>
<dbReference type="GO" id="GO:0005739">
    <property type="term" value="C:mitochondrion"/>
    <property type="evidence" value="ECO:0007669"/>
    <property type="project" value="UniProtKB-SubCell"/>
</dbReference>
<dbReference type="InterPro" id="IPR006084">
    <property type="entry name" value="XPG/Rad2"/>
</dbReference>
<evidence type="ECO:0000256" key="1">
    <source>
        <dbReference type="ARBA" id="ARBA00022553"/>
    </source>
</evidence>
<dbReference type="GO" id="GO:0006284">
    <property type="term" value="P:base-excision repair"/>
    <property type="evidence" value="ECO:0007669"/>
    <property type="project" value="UniProtKB-UniRule"/>
</dbReference>
<gene>
    <name evidence="19" type="ORF">NEQG_02191</name>
</gene>
<evidence type="ECO:0000259" key="17">
    <source>
        <dbReference type="SMART" id="SM00484"/>
    </source>
</evidence>
<keyword evidence="10 16" id="KW-0496">Mitochondrion</keyword>
<keyword evidence="12 16" id="KW-0539">Nucleus</keyword>
<comment type="similarity">
    <text evidence="14 16">Belongs to the XPG/RAD2 endonuclease family. FEN1 subfamily.</text>
</comment>
<dbReference type="HAMAP" id="MF_00614">
    <property type="entry name" value="Fen"/>
    <property type="match status" value="1"/>
</dbReference>
<dbReference type="FunFam" id="3.40.50.1010:FF:000016">
    <property type="entry name" value="Flap endonuclease 1"/>
    <property type="match status" value="1"/>
</dbReference>
<dbReference type="FunFam" id="1.10.150.20:FF:000009">
    <property type="entry name" value="Flap endonuclease 1"/>
    <property type="match status" value="1"/>
</dbReference>
<dbReference type="PRINTS" id="PR00853">
    <property type="entry name" value="XPGRADSUPER"/>
</dbReference>
<keyword evidence="11 16" id="KW-0234">DNA repair</keyword>
<evidence type="ECO:0000259" key="18">
    <source>
        <dbReference type="SMART" id="SM00485"/>
    </source>
</evidence>
<evidence type="ECO:0000256" key="16">
    <source>
        <dbReference type="HAMAP-Rule" id="MF_03140"/>
    </source>
</evidence>